<dbReference type="PANTHER" id="PTHR36839:SF1">
    <property type="entry name" value="METALLO-BETA-LACTAMASE FAMILY PROTEIN (AFU_ORTHOLOGUE AFUA_5G12770)"/>
    <property type="match status" value="1"/>
</dbReference>
<dbReference type="AlphaFoldDB" id="A0A8J4EHW5"/>
<evidence type="ECO:0000313" key="2">
    <source>
        <dbReference type="EMBL" id="GIL25462.1"/>
    </source>
</evidence>
<dbReference type="Gene3D" id="3.60.15.10">
    <property type="entry name" value="Ribonuclease Z/Hydroxyacylglutathione hydrolase-like"/>
    <property type="match status" value="1"/>
</dbReference>
<reference evidence="3" key="1">
    <citation type="journal article" date="2021" name="Int. J. Syst. Evol. Microbiol.">
        <title>Actinocatenispora comari sp. nov., an endophytic actinomycete isolated from aerial parts of Comarum salesowianum.</title>
        <authorList>
            <person name="Oyunbileg N."/>
            <person name="Iizaka Y."/>
            <person name="Hamada M."/>
            <person name="Davaapurev B.O."/>
            <person name="Fukumoto A."/>
            <person name="Tsetseg B."/>
            <person name="Kato F."/>
            <person name="Tamura T."/>
            <person name="Batkhuu J."/>
            <person name="Anzai Y."/>
        </authorList>
    </citation>
    <scope>NUCLEOTIDE SEQUENCE [LARGE SCALE GENOMIC DNA]</scope>
    <source>
        <strain evidence="3">NUM-2625</strain>
    </source>
</reference>
<dbReference type="SUPFAM" id="SSF56281">
    <property type="entry name" value="Metallo-hydrolase/oxidoreductase"/>
    <property type="match status" value="1"/>
</dbReference>
<sequence>MTVWSCATCGVEHPDTDQPPAGTCVICADERQYVPRSGQRWISQAELSAQPYELEVREIEPSIHGLHREPEVAIGQWSYLVRTEAGNLLWDPPNHLDERTADRVRELGGVTAIAASHPHMFGAQVSWSHLFGSVPVWVNAADRRWVQRADPVITQWSGNAEILPGLTLLQLGGHFPGSAAAHWQHGAGGEGALLSGDTIAGVADPDWVTFLRSYPNRIPLSAAVVGRIVDRLAGYRFETLLDLGGRVIGPQADRKVAKSGERYIGWVRGDFDGNT</sequence>
<dbReference type="GO" id="GO:0016787">
    <property type="term" value="F:hydrolase activity"/>
    <property type="evidence" value="ECO:0007669"/>
    <property type="project" value="UniProtKB-KW"/>
</dbReference>
<keyword evidence="2" id="KW-0378">Hydrolase</keyword>
<name>A0A8J4EHW5_9ACTN</name>
<dbReference type="Proteomes" id="UP000614996">
    <property type="component" value="Unassembled WGS sequence"/>
</dbReference>
<organism evidence="2 3">
    <name type="scientific">Actinocatenispora comari</name>
    <dbReference type="NCBI Taxonomy" id="2807577"/>
    <lineage>
        <taxon>Bacteria</taxon>
        <taxon>Bacillati</taxon>
        <taxon>Actinomycetota</taxon>
        <taxon>Actinomycetes</taxon>
        <taxon>Micromonosporales</taxon>
        <taxon>Micromonosporaceae</taxon>
        <taxon>Actinocatenispora</taxon>
    </lineage>
</organism>
<gene>
    <name evidence="2" type="ORF">NUM_07170</name>
</gene>
<dbReference type="RefSeq" id="WP_207123075.1">
    <property type="nucleotide sequence ID" value="NZ_BOPO01000006.1"/>
</dbReference>
<proteinExistence type="predicted"/>
<dbReference type="InterPro" id="IPR001279">
    <property type="entry name" value="Metallo-B-lactamas"/>
</dbReference>
<feature type="domain" description="Metallo-beta-lactamase" evidence="1">
    <location>
        <begin position="75"/>
        <end position="227"/>
    </location>
</feature>
<dbReference type="SMART" id="SM00849">
    <property type="entry name" value="Lactamase_B"/>
    <property type="match status" value="1"/>
</dbReference>
<evidence type="ECO:0000259" key="1">
    <source>
        <dbReference type="SMART" id="SM00849"/>
    </source>
</evidence>
<protein>
    <submittedName>
        <fullName evidence="2">Hydrolase</fullName>
    </submittedName>
</protein>
<dbReference type="PANTHER" id="PTHR36839">
    <property type="entry name" value="METALLO-BETA-LACTAMASE FAMILY PROTEIN (AFU_ORTHOLOGUE AFUA_5G12770)"/>
    <property type="match status" value="1"/>
</dbReference>
<dbReference type="EMBL" id="BOPO01000006">
    <property type="protein sequence ID" value="GIL25462.1"/>
    <property type="molecule type" value="Genomic_DNA"/>
</dbReference>
<dbReference type="InterPro" id="IPR036866">
    <property type="entry name" value="RibonucZ/Hydroxyglut_hydro"/>
</dbReference>
<keyword evidence="3" id="KW-1185">Reference proteome</keyword>
<comment type="caution">
    <text evidence="2">The sequence shown here is derived from an EMBL/GenBank/DDBJ whole genome shotgun (WGS) entry which is preliminary data.</text>
</comment>
<accession>A0A8J4EHW5</accession>
<evidence type="ECO:0000313" key="3">
    <source>
        <dbReference type="Proteomes" id="UP000614996"/>
    </source>
</evidence>